<evidence type="ECO:0000256" key="3">
    <source>
        <dbReference type="ARBA" id="ARBA00022448"/>
    </source>
</evidence>
<dbReference type="InterPro" id="IPR004837">
    <property type="entry name" value="NaCa_Exmemb"/>
</dbReference>
<feature type="compositionally biased region" description="Low complexity" evidence="8">
    <location>
        <begin position="54"/>
        <end position="71"/>
    </location>
</feature>
<dbReference type="InterPro" id="IPR044880">
    <property type="entry name" value="NCX_ion-bd_dom_sf"/>
</dbReference>
<keyword evidence="6" id="KW-0406">Ion transport</keyword>
<dbReference type="EMBL" id="JANIEX010000540">
    <property type="protein sequence ID" value="KAJ3565778.1"/>
    <property type="molecule type" value="Genomic_DNA"/>
</dbReference>
<dbReference type="FunFam" id="1.20.1420.30:FF:000024">
    <property type="entry name" value="Calcium/proton exchanger, variant"/>
    <property type="match status" value="1"/>
</dbReference>
<dbReference type="GO" id="GO:0006874">
    <property type="term" value="P:intracellular calcium ion homeostasis"/>
    <property type="evidence" value="ECO:0007669"/>
    <property type="project" value="TreeGrafter"/>
</dbReference>
<evidence type="ECO:0000256" key="4">
    <source>
        <dbReference type="ARBA" id="ARBA00022692"/>
    </source>
</evidence>
<dbReference type="PANTHER" id="PTHR31503:SF20">
    <property type="entry name" value="CA(2+)_H(+) EXCHANGER, PUTATIVE (EUROFUNG)-RELATED"/>
    <property type="match status" value="1"/>
</dbReference>
<name>A0AAD5VPB6_9AGAR</name>
<proteinExistence type="inferred from homology"/>
<feature type="transmembrane region" description="Helical" evidence="9">
    <location>
        <begin position="179"/>
        <end position="200"/>
    </location>
</feature>
<gene>
    <name evidence="11" type="ORF">NP233_g7422</name>
</gene>
<evidence type="ECO:0000256" key="7">
    <source>
        <dbReference type="ARBA" id="ARBA00023136"/>
    </source>
</evidence>
<feature type="region of interest" description="Disordered" evidence="8">
    <location>
        <begin position="1"/>
        <end position="96"/>
    </location>
</feature>
<reference evidence="11" key="1">
    <citation type="submission" date="2022-07" db="EMBL/GenBank/DDBJ databases">
        <title>Genome Sequence of Leucocoprinus birnbaumii.</title>
        <authorList>
            <person name="Buettner E."/>
        </authorList>
    </citation>
    <scope>NUCLEOTIDE SEQUENCE</scope>
    <source>
        <strain evidence="11">VT141</strain>
    </source>
</reference>
<keyword evidence="3" id="KW-0813">Transport</keyword>
<feature type="transmembrane region" description="Helical" evidence="9">
    <location>
        <begin position="451"/>
        <end position="468"/>
    </location>
</feature>
<comment type="subcellular location">
    <subcellularLocation>
        <location evidence="1">Endomembrane system</location>
        <topology evidence="1">Multi-pass membrane protein</topology>
    </subcellularLocation>
</comment>
<feature type="transmembrane region" description="Helical" evidence="9">
    <location>
        <begin position="282"/>
        <end position="303"/>
    </location>
</feature>
<keyword evidence="7 9" id="KW-0472">Membrane</keyword>
<feature type="transmembrane region" description="Helical" evidence="9">
    <location>
        <begin position="143"/>
        <end position="167"/>
    </location>
</feature>
<feature type="transmembrane region" description="Helical" evidence="9">
    <location>
        <begin position="107"/>
        <end position="131"/>
    </location>
</feature>
<evidence type="ECO:0000256" key="8">
    <source>
        <dbReference type="SAM" id="MobiDB-lite"/>
    </source>
</evidence>
<keyword evidence="5 9" id="KW-1133">Transmembrane helix</keyword>
<accession>A0AAD5VPB6</accession>
<dbReference type="GO" id="GO:0012505">
    <property type="term" value="C:endomembrane system"/>
    <property type="evidence" value="ECO:0007669"/>
    <property type="project" value="UniProtKB-SubCell"/>
</dbReference>
<dbReference type="GO" id="GO:0015369">
    <property type="term" value="F:calcium:proton antiporter activity"/>
    <property type="evidence" value="ECO:0007669"/>
    <property type="project" value="TreeGrafter"/>
</dbReference>
<dbReference type="Gene3D" id="1.20.1420.30">
    <property type="entry name" value="NCX, central ion-binding region"/>
    <property type="match status" value="2"/>
</dbReference>
<feature type="transmembrane region" description="Helical" evidence="9">
    <location>
        <begin position="488"/>
        <end position="510"/>
    </location>
</feature>
<comment type="similarity">
    <text evidence="2">Belongs to the Ca(2+):cation antiporter (CaCA) (TC 2.A.19) family.</text>
</comment>
<evidence type="ECO:0000313" key="11">
    <source>
        <dbReference type="EMBL" id="KAJ3565778.1"/>
    </source>
</evidence>
<comment type="caution">
    <text evidence="11">The sequence shown here is derived from an EMBL/GenBank/DDBJ whole genome shotgun (WGS) entry which is preliminary data.</text>
</comment>
<organism evidence="11 12">
    <name type="scientific">Leucocoprinus birnbaumii</name>
    <dbReference type="NCBI Taxonomy" id="56174"/>
    <lineage>
        <taxon>Eukaryota</taxon>
        <taxon>Fungi</taxon>
        <taxon>Dikarya</taxon>
        <taxon>Basidiomycota</taxon>
        <taxon>Agaricomycotina</taxon>
        <taxon>Agaricomycetes</taxon>
        <taxon>Agaricomycetidae</taxon>
        <taxon>Agaricales</taxon>
        <taxon>Agaricineae</taxon>
        <taxon>Agaricaceae</taxon>
        <taxon>Leucocoprinus</taxon>
    </lineage>
</organism>
<feature type="transmembrane region" description="Helical" evidence="9">
    <location>
        <begin position="522"/>
        <end position="538"/>
    </location>
</feature>
<dbReference type="Pfam" id="PF01699">
    <property type="entry name" value="Na_Ca_ex"/>
    <property type="match status" value="2"/>
</dbReference>
<feature type="domain" description="Sodium/calcium exchanger membrane region" evidence="10">
    <location>
        <begin position="146"/>
        <end position="306"/>
    </location>
</feature>
<feature type="domain" description="Sodium/calcium exchanger membrane region" evidence="10">
    <location>
        <begin position="420"/>
        <end position="555"/>
    </location>
</feature>
<sequence length="563" mass="61073">MSASPTWDGKPDMEDSTQETKLTEQATHETAPENAEATLKSPAETRIAPKKKATISSSPPTTRITTNPRETGGQQTKKRRGMTLTQSLSSMLQPERRIEEPTLRESLWAIVRCSYLNVMLVFIPISWALNFALPHTMENRDTLIFSVSLLLVTFLAIIPLAKLLGWATEELSLRVGQTLAGLMNATLGNAVELIVAIIALVKCELRLVQSSLVGSILSNLLLVLGMCFFAGGLKYQEQGFGVGAVQLNSSLLLISVIAVLLPAAFHFVAGGQISDDKEGREILAVSRGTAIILLIIYFGYLLFQLWSHAQMFDDDSPDNVKSTEFAYRKKRREAKAKKAAEKKSNESLNMITDSPMHSEPTDLHDGSAITTSREHTFGTTISRPSASVRGSAPIPVPTRDIEAASTVSEVETPAVLAWVALVLLVVVTALVGVTAEFLVDSIQGVTSQGGIQVEFVGIILLPIVGNAAEHVTAVTVSVKDKLNLSLSVAAGSSLQIALFVIPVIVTLGWILDKPMTLLFDPYESIVLFFSVLVVNYVVQDGKSNWLEGFLLMSEFIHRSTTPT</sequence>
<evidence type="ECO:0000259" key="10">
    <source>
        <dbReference type="Pfam" id="PF01699"/>
    </source>
</evidence>
<dbReference type="Proteomes" id="UP001213000">
    <property type="component" value="Unassembled WGS sequence"/>
</dbReference>
<feature type="compositionally biased region" description="Polar residues" evidence="8">
    <location>
        <begin position="83"/>
        <end position="92"/>
    </location>
</feature>
<evidence type="ECO:0000256" key="2">
    <source>
        <dbReference type="ARBA" id="ARBA00008170"/>
    </source>
</evidence>
<keyword evidence="4 9" id="KW-0812">Transmembrane</keyword>
<evidence type="ECO:0000313" key="12">
    <source>
        <dbReference type="Proteomes" id="UP001213000"/>
    </source>
</evidence>
<dbReference type="PANTHER" id="PTHR31503">
    <property type="entry name" value="VACUOLAR CALCIUM ION TRANSPORTER"/>
    <property type="match status" value="1"/>
</dbReference>
<evidence type="ECO:0000256" key="1">
    <source>
        <dbReference type="ARBA" id="ARBA00004127"/>
    </source>
</evidence>
<feature type="transmembrane region" description="Helical" evidence="9">
    <location>
        <begin position="251"/>
        <end position="270"/>
    </location>
</feature>
<evidence type="ECO:0000256" key="6">
    <source>
        <dbReference type="ARBA" id="ARBA00023065"/>
    </source>
</evidence>
<keyword evidence="12" id="KW-1185">Reference proteome</keyword>
<evidence type="ECO:0000256" key="9">
    <source>
        <dbReference type="SAM" id="Phobius"/>
    </source>
</evidence>
<feature type="transmembrane region" description="Helical" evidence="9">
    <location>
        <begin position="415"/>
        <end position="439"/>
    </location>
</feature>
<dbReference type="AlphaFoldDB" id="A0AAD5VPB6"/>
<dbReference type="InterPro" id="IPR004713">
    <property type="entry name" value="CaH_exchang"/>
</dbReference>
<dbReference type="GO" id="GO:0000329">
    <property type="term" value="C:fungal-type vacuole membrane"/>
    <property type="evidence" value="ECO:0007669"/>
    <property type="project" value="TreeGrafter"/>
</dbReference>
<feature type="transmembrane region" description="Helical" evidence="9">
    <location>
        <begin position="212"/>
        <end position="231"/>
    </location>
</feature>
<evidence type="ECO:0000256" key="5">
    <source>
        <dbReference type="ARBA" id="ARBA00022989"/>
    </source>
</evidence>
<protein>
    <recommendedName>
        <fullName evidence="10">Sodium/calcium exchanger membrane region domain-containing protein</fullName>
    </recommendedName>
</protein>